<name>A0ABC8S4P0_9AQUA</name>
<comment type="caution">
    <text evidence="2">The sequence shown here is derived from an EMBL/GenBank/DDBJ whole genome shotgun (WGS) entry which is preliminary data.</text>
</comment>
<feature type="domain" description="Bet v I/Major latex protein" evidence="1">
    <location>
        <begin position="1"/>
        <end position="147"/>
    </location>
</feature>
<evidence type="ECO:0000313" key="3">
    <source>
        <dbReference type="Proteomes" id="UP001642360"/>
    </source>
</evidence>
<sequence length="147" mass="16874">MGKLVAQTEIKSDGDVFHEIFRYRPHHIKDMSPANIQGCEIHEGEWGTVGSVIFWNYTHDGKQKVVKDIVEAIDEEKKSVTLKVIEGDLMKLYKTFTATVQVDTKGENNLVTWTFEFEKLNEGVEDPNTFMDFCLTVTKDIEAHHLK</sequence>
<dbReference type="SMART" id="SM01037">
    <property type="entry name" value="Bet_v_1"/>
    <property type="match status" value="1"/>
</dbReference>
<evidence type="ECO:0000259" key="1">
    <source>
        <dbReference type="SMART" id="SM01037"/>
    </source>
</evidence>
<dbReference type="AlphaFoldDB" id="A0ABC8S4P0"/>
<gene>
    <name evidence="2" type="ORF">ILEXP_LOCUS20318</name>
</gene>
<dbReference type="CDD" id="cd07816">
    <property type="entry name" value="Bet_v1-like"/>
    <property type="match status" value="1"/>
</dbReference>
<keyword evidence="3" id="KW-1185">Reference proteome</keyword>
<reference evidence="2 3" key="1">
    <citation type="submission" date="2024-02" db="EMBL/GenBank/DDBJ databases">
        <authorList>
            <person name="Vignale AGUSTIN F."/>
            <person name="Sosa J E."/>
            <person name="Modenutti C."/>
        </authorList>
    </citation>
    <scope>NUCLEOTIDE SEQUENCE [LARGE SCALE GENOMIC DNA]</scope>
</reference>
<dbReference type="InterPro" id="IPR023393">
    <property type="entry name" value="START-like_dom_sf"/>
</dbReference>
<accession>A0ABC8S4P0</accession>
<dbReference type="Gene3D" id="3.30.530.20">
    <property type="match status" value="1"/>
</dbReference>
<protein>
    <recommendedName>
        <fullName evidence="1">Bet v I/Major latex protein domain-containing protein</fullName>
    </recommendedName>
</protein>
<dbReference type="Pfam" id="PF00407">
    <property type="entry name" value="Bet_v_1"/>
    <property type="match status" value="1"/>
</dbReference>
<dbReference type="SUPFAM" id="SSF55961">
    <property type="entry name" value="Bet v1-like"/>
    <property type="match status" value="1"/>
</dbReference>
<dbReference type="Proteomes" id="UP001642360">
    <property type="component" value="Unassembled WGS sequence"/>
</dbReference>
<dbReference type="PANTHER" id="PTHR31907">
    <property type="entry name" value="MLP-LIKE PROTEIN 423"/>
    <property type="match status" value="1"/>
</dbReference>
<evidence type="ECO:0000313" key="2">
    <source>
        <dbReference type="EMBL" id="CAK9152122.1"/>
    </source>
</evidence>
<dbReference type="EMBL" id="CAUOFW020002214">
    <property type="protein sequence ID" value="CAK9152122.1"/>
    <property type="molecule type" value="Genomic_DNA"/>
</dbReference>
<dbReference type="InterPro" id="IPR000916">
    <property type="entry name" value="Bet_v_I/MLP"/>
</dbReference>
<organism evidence="2 3">
    <name type="scientific">Ilex paraguariensis</name>
    <name type="common">yerba mate</name>
    <dbReference type="NCBI Taxonomy" id="185542"/>
    <lineage>
        <taxon>Eukaryota</taxon>
        <taxon>Viridiplantae</taxon>
        <taxon>Streptophyta</taxon>
        <taxon>Embryophyta</taxon>
        <taxon>Tracheophyta</taxon>
        <taxon>Spermatophyta</taxon>
        <taxon>Magnoliopsida</taxon>
        <taxon>eudicotyledons</taxon>
        <taxon>Gunneridae</taxon>
        <taxon>Pentapetalae</taxon>
        <taxon>asterids</taxon>
        <taxon>campanulids</taxon>
        <taxon>Aquifoliales</taxon>
        <taxon>Aquifoliaceae</taxon>
        <taxon>Ilex</taxon>
    </lineage>
</organism>
<dbReference type="InterPro" id="IPR051761">
    <property type="entry name" value="MLP-like_ligand-binding"/>
</dbReference>
<proteinExistence type="predicted"/>